<keyword evidence="3" id="KW-1185">Reference proteome</keyword>
<dbReference type="PANTHER" id="PTHR46168:SF1">
    <property type="entry name" value="ARMADILLO REPEAT ONLY 4"/>
    <property type="match status" value="1"/>
</dbReference>
<sequence length="156" mass="18201">MEYNKQCSMYNIPCRRLFLRRTIIKCFQFQKHLLTPNPNPPETLIRKHHSYFKLEFSEVGKQGDRLRQMLSSAPRLASSSTLASPFYDRALCRIAAEVSRTLEKSLTLAKKCRRRVVIIVSKNDFLKLPGLLDSSVTDMRCNCFTICFRFLMCKLL</sequence>
<proteinExistence type="predicted"/>
<evidence type="ECO:0000259" key="1">
    <source>
        <dbReference type="Pfam" id="PF25055"/>
    </source>
</evidence>
<dbReference type="InterPro" id="IPR056694">
    <property type="entry name" value="DUF7792"/>
</dbReference>
<dbReference type="Pfam" id="PF25055">
    <property type="entry name" value="DUF7792"/>
    <property type="match status" value="1"/>
</dbReference>
<comment type="caution">
    <text evidence="2">The sequence shown here is derived from an EMBL/GenBank/DDBJ whole genome shotgun (WGS) entry which is preliminary data.</text>
</comment>
<dbReference type="PANTHER" id="PTHR46168">
    <property type="entry name" value="ARMADILLO REPEAT ONLY 4"/>
    <property type="match status" value="1"/>
</dbReference>
<evidence type="ECO:0000313" key="2">
    <source>
        <dbReference type="EMBL" id="KAL3616518.1"/>
    </source>
</evidence>
<dbReference type="AlphaFoldDB" id="A0ABD3BH27"/>
<protein>
    <recommendedName>
        <fullName evidence="1">DUF7792 domain-containing protein</fullName>
    </recommendedName>
</protein>
<organism evidence="2 3">
    <name type="scientific">Castilleja foliolosa</name>
    <dbReference type="NCBI Taxonomy" id="1961234"/>
    <lineage>
        <taxon>Eukaryota</taxon>
        <taxon>Viridiplantae</taxon>
        <taxon>Streptophyta</taxon>
        <taxon>Embryophyta</taxon>
        <taxon>Tracheophyta</taxon>
        <taxon>Spermatophyta</taxon>
        <taxon>Magnoliopsida</taxon>
        <taxon>eudicotyledons</taxon>
        <taxon>Gunneridae</taxon>
        <taxon>Pentapetalae</taxon>
        <taxon>asterids</taxon>
        <taxon>lamiids</taxon>
        <taxon>Lamiales</taxon>
        <taxon>Orobanchaceae</taxon>
        <taxon>Pedicularideae</taxon>
        <taxon>Castillejinae</taxon>
        <taxon>Castilleja</taxon>
    </lineage>
</organism>
<gene>
    <name evidence="2" type="ORF">CASFOL_039908</name>
</gene>
<feature type="domain" description="DUF7792" evidence="1">
    <location>
        <begin position="49"/>
        <end position="140"/>
    </location>
</feature>
<evidence type="ECO:0000313" key="3">
    <source>
        <dbReference type="Proteomes" id="UP001632038"/>
    </source>
</evidence>
<accession>A0ABD3BH27</accession>
<dbReference type="Proteomes" id="UP001632038">
    <property type="component" value="Unassembled WGS sequence"/>
</dbReference>
<name>A0ABD3BH27_9LAMI</name>
<dbReference type="EMBL" id="JAVIJP010000092">
    <property type="protein sequence ID" value="KAL3616518.1"/>
    <property type="molecule type" value="Genomic_DNA"/>
</dbReference>
<reference evidence="3" key="1">
    <citation type="journal article" date="2024" name="IScience">
        <title>Strigolactones Initiate the Formation of Haustorium-like Structures in Castilleja.</title>
        <authorList>
            <person name="Buerger M."/>
            <person name="Peterson D."/>
            <person name="Chory J."/>
        </authorList>
    </citation>
    <scope>NUCLEOTIDE SEQUENCE [LARGE SCALE GENOMIC DNA]</scope>
</reference>